<name>A0A1J7BLF3_9ACTN</name>
<dbReference type="Gene3D" id="2.60.120.200">
    <property type="match status" value="1"/>
</dbReference>
<reference evidence="4 5" key="1">
    <citation type="submission" date="2016-10" db="EMBL/GenBank/DDBJ databases">
        <title>Genome sequence of Streptomyces gilvigriseus MUSC 26.</title>
        <authorList>
            <person name="Lee L.-H."/>
            <person name="Ser H.-L."/>
        </authorList>
    </citation>
    <scope>NUCLEOTIDE SEQUENCE [LARGE SCALE GENOMIC DNA]</scope>
    <source>
        <strain evidence="4 5">MUSC 26</strain>
    </source>
</reference>
<evidence type="ECO:0000313" key="5">
    <source>
        <dbReference type="Proteomes" id="UP000243342"/>
    </source>
</evidence>
<dbReference type="RefSeq" id="WP_071654681.1">
    <property type="nucleotide sequence ID" value="NZ_MLCF01000002.1"/>
</dbReference>
<feature type="compositionally biased region" description="Low complexity" evidence="1">
    <location>
        <begin position="417"/>
        <end position="432"/>
    </location>
</feature>
<keyword evidence="5" id="KW-1185">Reference proteome</keyword>
<comment type="caution">
    <text evidence="4">The sequence shown here is derived from an EMBL/GenBank/DDBJ whole genome shotgun (WGS) entry which is preliminary data.</text>
</comment>
<organism evidence="4 5">
    <name type="scientific">Mangrovactinospora gilvigrisea</name>
    <dbReference type="NCBI Taxonomy" id="1428644"/>
    <lineage>
        <taxon>Bacteria</taxon>
        <taxon>Bacillati</taxon>
        <taxon>Actinomycetota</taxon>
        <taxon>Actinomycetes</taxon>
        <taxon>Kitasatosporales</taxon>
        <taxon>Streptomycetaceae</taxon>
        <taxon>Mangrovactinospora</taxon>
    </lineage>
</organism>
<dbReference type="STRING" id="1428644.BIV57_01195"/>
<feature type="compositionally biased region" description="Polar residues" evidence="1">
    <location>
        <begin position="451"/>
        <end position="464"/>
    </location>
</feature>
<accession>A0A1J7BLF3</accession>
<dbReference type="AlphaFoldDB" id="A0A1J7BLF3"/>
<feature type="signal peptide" evidence="2">
    <location>
        <begin position="1"/>
        <end position="22"/>
    </location>
</feature>
<evidence type="ECO:0000313" key="4">
    <source>
        <dbReference type="EMBL" id="OIV39478.1"/>
    </source>
</evidence>
<dbReference type="EMBL" id="MLCF01000002">
    <property type="protein sequence ID" value="OIV39478.1"/>
    <property type="molecule type" value="Genomic_DNA"/>
</dbReference>
<dbReference type="InterPro" id="IPR013320">
    <property type="entry name" value="ConA-like_dom_sf"/>
</dbReference>
<dbReference type="Proteomes" id="UP000243342">
    <property type="component" value="Unassembled WGS sequence"/>
</dbReference>
<feature type="region of interest" description="Disordered" evidence="1">
    <location>
        <begin position="405"/>
        <end position="464"/>
    </location>
</feature>
<keyword evidence="2" id="KW-0732">Signal</keyword>
<feature type="domain" description="DUF7507" evidence="3">
    <location>
        <begin position="316"/>
        <end position="420"/>
    </location>
</feature>
<evidence type="ECO:0000256" key="2">
    <source>
        <dbReference type="SAM" id="SignalP"/>
    </source>
</evidence>
<evidence type="ECO:0000259" key="3">
    <source>
        <dbReference type="Pfam" id="PF24346"/>
    </source>
</evidence>
<proteinExistence type="predicted"/>
<dbReference type="Pfam" id="PF24346">
    <property type="entry name" value="DUF7507"/>
    <property type="match status" value="1"/>
</dbReference>
<dbReference type="SUPFAM" id="SSF49899">
    <property type="entry name" value="Concanavalin A-like lectins/glucanases"/>
    <property type="match status" value="1"/>
</dbReference>
<evidence type="ECO:0000256" key="1">
    <source>
        <dbReference type="SAM" id="MobiDB-lite"/>
    </source>
</evidence>
<dbReference type="InterPro" id="IPR055354">
    <property type="entry name" value="DUF7507"/>
</dbReference>
<protein>
    <recommendedName>
        <fullName evidence="3">DUF7507 domain-containing protein</fullName>
    </recommendedName>
</protein>
<feature type="chain" id="PRO_5009643386" description="DUF7507 domain-containing protein" evidence="2">
    <location>
        <begin position="23"/>
        <end position="464"/>
    </location>
</feature>
<feature type="compositionally biased region" description="Basic residues" evidence="1">
    <location>
        <begin position="434"/>
        <end position="445"/>
    </location>
</feature>
<sequence length="464" mass="48113">MTGLALISANALLATASPQAHAAGGSVILSETFTGSKVPDRGVHPLADACLTGAITPPPPSASTIGPCTHTTSAPLPGTPGYLQLTDAEQQRNGSMIYNRPLPGNGGLRVEFEQYQYGGNGADGIGFFLADGSRNVTAPGAKGGSLGYAQSNYGGVNENGVPGGYLGVGLDAWGNYATDGNGRGTGCATKSPHTAPTRFPNAVTLRGAGDGFDGYCVLASTIGADGRSTLPGSLRADTLADAKRTVVIEVSAEARPTVTVSIDFHDGNGSQQVLKYTMPKDAPKTYKFGFSGSTGGVRDTHLIRNLKVSSVKPLDALNLVKQVDQSKHKQPAKYRLGDVVPYQFVVTNTTTRTLTQVKVHDPKIKHVRCEDTTLTPAGTAGSSTTCTGTYKITDRDALRGLSTNTARAAGKNPDGDNVPSNPSTVTVPVVKMPPKPHHPKPKPKPIKAPNTGRSLQPATGPQPQ</sequence>
<gene>
    <name evidence="4" type="ORF">BIV57_01195</name>
</gene>
<dbReference type="OrthoDB" id="3225333at2"/>